<dbReference type="GO" id="GO:0030288">
    <property type="term" value="C:outer membrane-bounded periplasmic space"/>
    <property type="evidence" value="ECO:0007669"/>
    <property type="project" value="InterPro"/>
</dbReference>
<accession>A0A1Y1S163</accession>
<proteinExistence type="inferred from homology"/>
<dbReference type="NCBIfam" id="TIGR00787">
    <property type="entry name" value="dctP"/>
    <property type="match status" value="1"/>
</dbReference>
<comment type="similarity">
    <text evidence="2">Belongs to the bacterial solute-binding protein 7 family.</text>
</comment>
<comment type="caution">
    <text evidence="6">The sequence shown here is derived from an EMBL/GenBank/DDBJ whole genome shotgun (WGS) entry which is preliminary data.</text>
</comment>
<name>A0A1Y1S163_9SPIO</name>
<organism evidence="6 7">
    <name type="scientific">Marispirochaeta aestuarii</name>
    <dbReference type="NCBI Taxonomy" id="1963862"/>
    <lineage>
        <taxon>Bacteria</taxon>
        <taxon>Pseudomonadati</taxon>
        <taxon>Spirochaetota</taxon>
        <taxon>Spirochaetia</taxon>
        <taxon>Spirochaetales</taxon>
        <taxon>Spirochaetaceae</taxon>
        <taxon>Marispirochaeta</taxon>
    </lineage>
</organism>
<dbReference type="CDD" id="cd13672">
    <property type="entry name" value="PBP2_TRAP_Siap"/>
    <property type="match status" value="1"/>
</dbReference>
<keyword evidence="3" id="KW-0813">Transport</keyword>
<sequence>MKRALIVLTVIAVLTTGIFAEGSSEGAADSYTLRLSHVLPTDHQNHKTAVKFAELVKEKTGGKVNIEIFPAAQLGNEKEITDSVAMGTLDFALCGFGEVTKRFPVSGIFDGPFVFRDREHLAQVYTSDIFWDIMADMEEVGIQMVSPGYYGTRHVTTTDTLVKTPADLNGLKLRCPDQPMFVATTKAMGATPTPMAFSEVYLALQQGVADGQENPAAAITSMKFYEVQKYLVKTGHIIYGNHIFGSTRTLSKLPQELQAAIAEAGKEVSGWWIEQSFADEDVLLKGLEDKGMTIVEPDKEAFVSAAQFIYDEYESKWGEGLLEKLRAIQ</sequence>
<dbReference type="Pfam" id="PF03480">
    <property type="entry name" value="DctP"/>
    <property type="match status" value="1"/>
</dbReference>
<evidence type="ECO:0000256" key="1">
    <source>
        <dbReference type="ARBA" id="ARBA00004196"/>
    </source>
</evidence>
<dbReference type="InterPro" id="IPR018389">
    <property type="entry name" value="DctP_fam"/>
</dbReference>
<gene>
    <name evidence="6" type="ORF">B4O97_06610</name>
</gene>
<dbReference type="InterPro" id="IPR004682">
    <property type="entry name" value="TRAP_DctP"/>
</dbReference>
<dbReference type="Proteomes" id="UP000192343">
    <property type="component" value="Unassembled WGS sequence"/>
</dbReference>
<dbReference type="OrthoDB" id="89872at2"/>
<keyword evidence="4 5" id="KW-0732">Signal</keyword>
<evidence type="ECO:0000256" key="2">
    <source>
        <dbReference type="ARBA" id="ARBA00009023"/>
    </source>
</evidence>
<protein>
    <recommendedName>
        <fullName evidence="8">C4-dicarboxylate ABC transporter substrate-binding protein</fullName>
    </recommendedName>
</protein>
<dbReference type="PANTHER" id="PTHR33376:SF4">
    <property type="entry name" value="SIALIC ACID-BINDING PERIPLASMIC PROTEIN SIAP"/>
    <property type="match status" value="1"/>
</dbReference>
<dbReference type="PANTHER" id="PTHR33376">
    <property type="match status" value="1"/>
</dbReference>
<evidence type="ECO:0000256" key="5">
    <source>
        <dbReference type="SAM" id="SignalP"/>
    </source>
</evidence>
<dbReference type="EMBL" id="MWQY01000006">
    <property type="protein sequence ID" value="ORC36258.1"/>
    <property type="molecule type" value="Genomic_DNA"/>
</dbReference>
<feature type="signal peptide" evidence="5">
    <location>
        <begin position="1"/>
        <end position="20"/>
    </location>
</feature>
<reference evidence="6 7" key="1">
    <citation type="submission" date="2017-03" db="EMBL/GenBank/DDBJ databases">
        <title>Draft Genome sequence of Marispirochaeta sp. strain JC444.</title>
        <authorList>
            <person name="Shivani Y."/>
            <person name="Subhash Y."/>
            <person name="Sasikala C."/>
            <person name="Ramana C."/>
        </authorList>
    </citation>
    <scope>NUCLEOTIDE SEQUENCE [LARGE SCALE GENOMIC DNA]</scope>
    <source>
        <strain evidence="6 7">JC444</strain>
    </source>
</reference>
<comment type="subcellular location">
    <subcellularLocation>
        <location evidence="1">Cell envelope</location>
    </subcellularLocation>
</comment>
<keyword evidence="7" id="KW-1185">Reference proteome</keyword>
<dbReference type="STRING" id="1963862.B4O97_06610"/>
<dbReference type="GO" id="GO:0055085">
    <property type="term" value="P:transmembrane transport"/>
    <property type="evidence" value="ECO:0007669"/>
    <property type="project" value="InterPro"/>
</dbReference>
<evidence type="ECO:0000256" key="4">
    <source>
        <dbReference type="ARBA" id="ARBA00022729"/>
    </source>
</evidence>
<evidence type="ECO:0000256" key="3">
    <source>
        <dbReference type="ARBA" id="ARBA00022448"/>
    </source>
</evidence>
<feature type="chain" id="PRO_5012779072" description="C4-dicarboxylate ABC transporter substrate-binding protein" evidence="5">
    <location>
        <begin position="21"/>
        <end position="329"/>
    </location>
</feature>
<evidence type="ECO:0000313" key="6">
    <source>
        <dbReference type="EMBL" id="ORC36258.1"/>
    </source>
</evidence>
<dbReference type="NCBIfam" id="NF037995">
    <property type="entry name" value="TRAP_S1"/>
    <property type="match status" value="1"/>
</dbReference>
<evidence type="ECO:0000313" key="7">
    <source>
        <dbReference type="Proteomes" id="UP000192343"/>
    </source>
</evidence>
<dbReference type="Gene3D" id="3.40.190.170">
    <property type="entry name" value="Bacterial extracellular solute-binding protein, family 7"/>
    <property type="match status" value="1"/>
</dbReference>
<evidence type="ECO:0008006" key="8">
    <source>
        <dbReference type="Google" id="ProtNLM"/>
    </source>
</evidence>
<dbReference type="AlphaFoldDB" id="A0A1Y1S163"/>
<dbReference type="PIRSF" id="PIRSF006470">
    <property type="entry name" value="DctB"/>
    <property type="match status" value="1"/>
</dbReference>
<dbReference type="InterPro" id="IPR038404">
    <property type="entry name" value="TRAP_DctP_sf"/>
</dbReference>
<dbReference type="RefSeq" id="WP_083049396.1">
    <property type="nucleotide sequence ID" value="NZ_CAXXQO010000003.1"/>
</dbReference>